<sequence length="73" mass="8387">MTENHSASRRRAEMAFADIHTKASARDRAFEEIEMIKAAREEKTLKLREARLAKEEQGKAPEKTPPASRRPRP</sequence>
<dbReference type="Proteomes" id="UP000481417">
    <property type="component" value="Unassembled WGS sequence"/>
</dbReference>
<name>A0A6L6HT71_9RHOB</name>
<protein>
    <submittedName>
        <fullName evidence="2">Uncharacterized protein</fullName>
    </submittedName>
</protein>
<keyword evidence="3" id="KW-1185">Reference proteome</keyword>
<dbReference type="RefSeq" id="WP_268866581.1">
    <property type="nucleotide sequence ID" value="NZ_WMBT01000010.1"/>
</dbReference>
<reference evidence="2 3" key="1">
    <citation type="submission" date="2019-11" db="EMBL/GenBank/DDBJ databases">
        <authorList>
            <person name="Lang L."/>
        </authorList>
    </citation>
    <scope>NUCLEOTIDE SEQUENCE [LARGE SCALE GENOMIC DNA]</scope>
    <source>
        <strain evidence="2 3">YIM 132242</strain>
    </source>
</reference>
<organism evidence="2 3">
    <name type="scientific">Paracoccus lichenicola</name>
    <dbReference type="NCBI Taxonomy" id="2665644"/>
    <lineage>
        <taxon>Bacteria</taxon>
        <taxon>Pseudomonadati</taxon>
        <taxon>Pseudomonadota</taxon>
        <taxon>Alphaproteobacteria</taxon>
        <taxon>Rhodobacterales</taxon>
        <taxon>Paracoccaceae</taxon>
        <taxon>Paracoccus</taxon>
    </lineage>
</organism>
<evidence type="ECO:0000313" key="3">
    <source>
        <dbReference type="Proteomes" id="UP000481417"/>
    </source>
</evidence>
<comment type="caution">
    <text evidence="2">The sequence shown here is derived from an EMBL/GenBank/DDBJ whole genome shotgun (WGS) entry which is preliminary data.</text>
</comment>
<proteinExistence type="predicted"/>
<feature type="region of interest" description="Disordered" evidence="1">
    <location>
        <begin position="49"/>
        <end position="73"/>
    </location>
</feature>
<evidence type="ECO:0000313" key="2">
    <source>
        <dbReference type="EMBL" id="MTE01451.1"/>
    </source>
</evidence>
<dbReference type="AlphaFoldDB" id="A0A6L6HT71"/>
<evidence type="ECO:0000256" key="1">
    <source>
        <dbReference type="SAM" id="MobiDB-lite"/>
    </source>
</evidence>
<gene>
    <name evidence="2" type="ORF">GIY56_14275</name>
</gene>
<dbReference type="EMBL" id="WMBT01000010">
    <property type="protein sequence ID" value="MTE01451.1"/>
    <property type="molecule type" value="Genomic_DNA"/>
</dbReference>
<accession>A0A6L6HT71</accession>
<feature type="compositionally biased region" description="Basic and acidic residues" evidence="1">
    <location>
        <begin position="49"/>
        <end position="62"/>
    </location>
</feature>